<dbReference type="EMBL" id="JAOPGA020001062">
    <property type="protein sequence ID" value="KAL0484674.1"/>
    <property type="molecule type" value="Genomic_DNA"/>
</dbReference>
<protein>
    <submittedName>
        <fullName evidence="3">DnaA</fullName>
    </submittedName>
</protein>
<comment type="caution">
    <text evidence="3">The sequence shown here is derived from an EMBL/GenBank/DDBJ whole genome shotgun (WGS) entry which is preliminary data.</text>
</comment>
<feature type="region of interest" description="Disordered" evidence="1">
    <location>
        <begin position="1"/>
        <end position="30"/>
    </location>
</feature>
<keyword evidence="2" id="KW-0472">Membrane</keyword>
<accession>A0AAW2Z5I3</accession>
<keyword evidence="2" id="KW-1133">Transmembrane helix</keyword>
<gene>
    <name evidence="3" type="ORF">AKO1_003498</name>
</gene>
<feature type="compositionally biased region" description="Basic and acidic residues" evidence="1">
    <location>
        <begin position="1"/>
        <end position="20"/>
    </location>
</feature>
<dbReference type="Proteomes" id="UP001431209">
    <property type="component" value="Unassembled WGS sequence"/>
</dbReference>
<evidence type="ECO:0000256" key="2">
    <source>
        <dbReference type="SAM" id="Phobius"/>
    </source>
</evidence>
<organism evidence="3 4">
    <name type="scientific">Acrasis kona</name>
    <dbReference type="NCBI Taxonomy" id="1008807"/>
    <lineage>
        <taxon>Eukaryota</taxon>
        <taxon>Discoba</taxon>
        <taxon>Heterolobosea</taxon>
        <taxon>Tetramitia</taxon>
        <taxon>Eutetramitia</taxon>
        <taxon>Acrasidae</taxon>
        <taxon>Acrasis</taxon>
    </lineage>
</organism>
<keyword evidence="4" id="KW-1185">Reference proteome</keyword>
<feature type="transmembrane region" description="Helical" evidence="2">
    <location>
        <begin position="56"/>
        <end position="74"/>
    </location>
</feature>
<proteinExistence type="predicted"/>
<dbReference type="AlphaFoldDB" id="A0AAW2Z5I3"/>
<evidence type="ECO:0000313" key="4">
    <source>
        <dbReference type="Proteomes" id="UP001431209"/>
    </source>
</evidence>
<sequence>MGGHHEERPGTEHPKPKRFEPWGMHRSTQPPHIPFNEAVLNYRDNLHKTFRFTGRTALQAVLIGLVIPLVVYTNSNYHRDDMFRTRFGYEPPKTMNAFGWAGASATPTYFDDMDLYTDKHDESQFKNKQ</sequence>
<keyword evidence="2" id="KW-0812">Transmembrane</keyword>
<evidence type="ECO:0000313" key="3">
    <source>
        <dbReference type="EMBL" id="KAL0484674.1"/>
    </source>
</evidence>
<reference evidence="3 4" key="1">
    <citation type="submission" date="2024-03" db="EMBL/GenBank/DDBJ databases">
        <title>The Acrasis kona genome and developmental transcriptomes reveal deep origins of eukaryotic multicellular pathways.</title>
        <authorList>
            <person name="Sheikh S."/>
            <person name="Fu C.-J."/>
            <person name="Brown M.W."/>
            <person name="Baldauf S.L."/>
        </authorList>
    </citation>
    <scope>NUCLEOTIDE SEQUENCE [LARGE SCALE GENOMIC DNA]</scope>
    <source>
        <strain evidence="3 4">ATCC MYA-3509</strain>
    </source>
</reference>
<name>A0AAW2Z5I3_9EUKA</name>
<evidence type="ECO:0000256" key="1">
    <source>
        <dbReference type="SAM" id="MobiDB-lite"/>
    </source>
</evidence>